<reference evidence="5" key="1">
    <citation type="submission" date="2023-02" db="EMBL/GenBank/DDBJ databases">
        <title>Colletotrichum kahawae CIFC_Que2 genome sequencing and assembly.</title>
        <authorList>
            <person name="Baroncelli R."/>
        </authorList>
    </citation>
    <scope>NUCLEOTIDE SEQUENCE</scope>
    <source>
        <strain evidence="5">CIFC_Que2</strain>
    </source>
</reference>
<dbReference type="InterPro" id="IPR002347">
    <property type="entry name" value="SDR_fam"/>
</dbReference>
<dbReference type="PANTHER" id="PTHR24322">
    <property type="entry name" value="PKSB"/>
    <property type="match status" value="1"/>
</dbReference>
<dbReference type="InterPro" id="IPR036291">
    <property type="entry name" value="NAD(P)-bd_dom_sf"/>
</dbReference>
<sequence>MVFSREGFTVDVIVQWVRKSVLNPFLSIPIAAGLAVAAAQGQGAIGISGVKPENVRRLAYIVALASLVLSTTEYLNKWSANNWVTDNKWHWDREIIVVTGGSSGIGASIIKHIFARNPKATIVVVDLAPLSWEPPKGSKLHYFKCDLTDTAALKTLCTLIRTQVGDPTVLINNAGIARGATIMEGSYADIELTVKTNLIAPFLLTKEFLPYMVRRNHGHIVNIGSMSSVVPPVRIADYSATKAGLTAMHESLQLELKYIHKALKVRQTLGIFGFIRTPLVPFNPRQPHFVMPLLHVDTVGEAIVNGLYSGYGGTIYLPRIMSLVTALVSLNSSHERRAGPEWIWRLARETTASAKDIPYTPRQKINDLTGTFELEEASKVKTNGIKNGEL</sequence>
<protein>
    <submittedName>
        <fullName evidence="5">Short chain dehydrogenase</fullName>
    </submittedName>
</protein>
<evidence type="ECO:0000256" key="3">
    <source>
        <dbReference type="ARBA" id="ARBA00023002"/>
    </source>
</evidence>
<keyword evidence="3" id="KW-0560">Oxidoreductase</keyword>
<dbReference type="Pfam" id="PF00106">
    <property type="entry name" value="adh_short"/>
    <property type="match status" value="1"/>
</dbReference>
<gene>
    <name evidence="5" type="ORF">CKAH01_11745</name>
</gene>
<dbReference type="Gene3D" id="3.40.50.720">
    <property type="entry name" value="NAD(P)-binding Rossmann-like Domain"/>
    <property type="match status" value="1"/>
</dbReference>
<dbReference type="PROSITE" id="PS00061">
    <property type="entry name" value="ADH_SHORT"/>
    <property type="match status" value="1"/>
</dbReference>
<organism evidence="5 6">
    <name type="scientific">Colletotrichum kahawae</name>
    <name type="common">Coffee berry disease fungus</name>
    <dbReference type="NCBI Taxonomy" id="34407"/>
    <lineage>
        <taxon>Eukaryota</taxon>
        <taxon>Fungi</taxon>
        <taxon>Dikarya</taxon>
        <taxon>Ascomycota</taxon>
        <taxon>Pezizomycotina</taxon>
        <taxon>Sordariomycetes</taxon>
        <taxon>Hypocreomycetidae</taxon>
        <taxon>Glomerellales</taxon>
        <taxon>Glomerellaceae</taxon>
        <taxon>Colletotrichum</taxon>
        <taxon>Colletotrichum gloeosporioides species complex</taxon>
    </lineage>
</organism>
<dbReference type="Proteomes" id="UP001281614">
    <property type="component" value="Unassembled WGS sequence"/>
</dbReference>
<dbReference type="AlphaFoldDB" id="A0AAD9YVF1"/>
<keyword evidence="2" id="KW-0521">NADP</keyword>
<evidence type="ECO:0000313" key="5">
    <source>
        <dbReference type="EMBL" id="KAK2778500.1"/>
    </source>
</evidence>
<evidence type="ECO:0000256" key="2">
    <source>
        <dbReference type="ARBA" id="ARBA00022857"/>
    </source>
</evidence>
<keyword evidence="6" id="KW-1185">Reference proteome</keyword>
<proteinExistence type="inferred from homology"/>
<comment type="similarity">
    <text evidence="1 4">Belongs to the short-chain dehydrogenases/reductases (SDR) family.</text>
</comment>
<comment type="caution">
    <text evidence="5">The sequence shown here is derived from an EMBL/GenBank/DDBJ whole genome shotgun (WGS) entry which is preliminary data.</text>
</comment>
<dbReference type="PRINTS" id="PR00081">
    <property type="entry name" value="GDHRDH"/>
</dbReference>
<dbReference type="GO" id="GO:0016616">
    <property type="term" value="F:oxidoreductase activity, acting on the CH-OH group of donors, NAD or NADP as acceptor"/>
    <property type="evidence" value="ECO:0007669"/>
    <property type="project" value="TreeGrafter"/>
</dbReference>
<evidence type="ECO:0000256" key="1">
    <source>
        <dbReference type="ARBA" id="ARBA00006484"/>
    </source>
</evidence>
<dbReference type="SUPFAM" id="SSF51735">
    <property type="entry name" value="NAD(P)-binding Rossmann-fold domains"/>
    <property type="match status" value="1"/>
</dbReference>
<dbReference type="PRINTS" id="PR00080">
    <property type="entry name" value="SDRFAMILY"/>
</dbReference>
<dbReference type="EMBL" id="VYYT01000011">
    <property type="protein sequence ID" value="KAK2778500.1"/>
    <property type="molecule type" value="Genomic_DNA"/>
</dbReference>
<evidence type="ECO:0000256" key="4">
    <source>
        <dbReference type="RuleBase" id="RU000363"/>
    </source>
</evidence>
<dbReference type="InterPro" id="IPR020904">
    <property type="entry name" value="Sc_DH/Rdtase_CS"/>
</dbReference>
<name>A0AAD9YVF1_COLKA</name>
<dbReference type="PANTHER" id="PTHR24322:SF736">
    <property type="entry name" value="RETINOL DEHYDROGENASE 10"/>
    <property type="match status" value="1"/>
</dbReference>
<evidence type="ECO:0000313" key="6">
    <source>
        <dbReference type="Proteomes" id="UP001281614"/>
    </source>
</evidence>
<accession>A0AAD9YVF1</accession>